<reference evidence="1" key="1">
    <citation type="submission" date="2016-04" db="EMBL/GenBank/DDBJ databases">
        <authorList>
            <person name="Evans L.H."/>
            <person name="Alamgir A."/>
            <person name="Owens N."/>
            <person name="Weber N.D."/>
            <person name="Virtaneva K."/>
            <person name="Barbian K."/>
            <person name="Babar A."/>
            <person name="Rosenke K."/>
        </authorList>
    </citation>
    <scope>NUCLEOTIDE SEQUENCE</scope>
    <source>
        <strain evidence="1">86</strain>
    </source>
</reference>
<sequence>MNATPPAKPTKAQAKLISRVRAAGPLVQDNAEDGVRFSLAKGGGVSAATARCCIAQGLLHPVGDGLLEDTTQTFTA</sequence>
<name>A0A212J3L3_9PROT</name>
<accession>A0A212J3L3</accession>
<evidence type="ECO:0000313" key="1">
    <source>
        <dbReference type="EMBL" id="SBV94020.1"/>
    </source>
</evidence>
<gene>
    <name evidence="1" type="ORF">KL86APRO_10458</name>
</gene>
<protein>
    <submittedName>
        <fullName evidence="1">Uncharacterized protein</fullName>
    </submittedName>
</protein>
<proteinExistence type="predicted"/>
<dbReference type="EMBL" id="FLUO01000001">
    <property type="protein sequence ID" value="SBV94020.1"/>
    <property type="molecule type" value="Genomic_DNA"/>
</dbReference>
<organism evidence="1">
    <name type="scientific">uncultured Alphaproteobacteria bacterium</name>
    <dbReference type="NCBI Taxonomy" id="91750"/>
    <lineage>
        <taxon>Bacteria</taxon>
        <taxon>Pseudomonadati</taxon>
        <taxon>Pseudomonadota</taxon>
        <taxon>Alphaproteobacteria</taxon>
        <taxon>environmental samples</taxon>
    </lineage>
</organism>
<dbReference type="AlphaFoldDB" id="A0A212J3L3"/>